<dbReference type="Proteomes" id="UP000624709">
    <property type="component" value="Unassembled WGS sequence"/>
</dbReference>
<dbReference type="RefSeq" id="WP_203828717.1">
    <property type="nucleotide sequence ID" value="NZ_BAAATY010000018.1"/>
</dbReference>
<gene>
    <name evidence="1" type="ORF">Apa02nite_068250</name>
</gene>
<organism evidence="1 2">
    <name type="scientific">Actinoplanes palleronii</name>
    <dbReference type="NCBI Taxonomy" id="113570"/>
    <lineage>
        <taxon>Bacteria</taxon>
        <taxon>Bacillati</taxon>
        <taxon>Actinomycetota</taxon>
        <taxon>Actinomycetes</taxon>
        <taxon>Micromonosporales</taxon>
        <taxon>Micromonosporaceae</taxon>
        <taxon>Actinoplanes</taxon>
    </lineage>
</organism>
<reference evidence="1 2" key="1">
    <citation type="submission" date="2021-01" db="EMBL/GenBank/DDBJ databases">
        <title>Whole genome shotgun sequence of Actinoplanes palleronii NBRC 14916.</title>
        <authorList>
            <person name="Komaki H."/>
            <person name="Tamura T."/>
        </authorList>
    </citation>
    <scope>NUCLEOTIDE SEQUENCE [LARGE SCALE GENOMIC DNA]</scope>
    <source>
        <strain evidence="1 2">NBRC 14916</strain>
    </source>
</reference>
<comment type="caution">
    <text evidence="1">The sequence shown here is derived from an EMBL/GenBank/DDBJ whole genome shotgun (WGS) entry which is preliminary data.</text>
</comment>
<keyword evidence="2" id="KW-1185">Reference proteome</keyword>
<proteinExistence type="predicted"/>
<sequence length="64" mass="6925">MDEQEDGVLDPAAAAWVQDLADRHYEGNFGRAAAAILEAAYAAELAPDDPWAYLAARQHGRGVR</sequence>
<evidence type="ECO:0000313" key="2">
    <source>
        <dbReference type="Proteomes" id="UP000624709"/>
    </source>
</evidence>
<protein>
    <submittedName>
        <fullName evidence="1">Uncharacterized protein</fullName>
    </submittedName>
</protein>
<dbReference type="EMBL" id="BOMS01000110">
    <property type="protein sequence ID" value="GIE70717.1"/>
    <property type="molecule type" value="Genomic_DNA"/>
</dbReference>
<name>A0ABQ4BJ53_9ACTN</name>
<evidence type="ECO:0000313" key="1">
    <source>
        <dbReference type="EMBL" id="GIE70717.1"/>
    </source>
</evidence>
<accession>A0ABQ4BJ53</accession>